<keyword evidence="4" id="KW-1185">Reference proteome</keyword>
<proteinExistence type="predicted"/>
<dbReference type="AlphaFoldDB" id="Q67SS1"/>
<dbReference type="HOGENOM" id="CLU_2467871_0_0_9"/>
<dbReference type="RefSeq" id="WP_011194422.1">
    <property type="nucleotide sequence ID" value="NC_006177.1"/>
</dbReference>
<organism evidence="3 4">
    <name type="scientific">Symbiobacterium thermophilum (strain DSM 24528 / JCM 14929 / IAM 14863 / T)</name>
    <dbReference type="NCBI Taxonomy" id="292459"/>
    <lineage>
        <taxon>Bacteria</taxon>
        <taxon>Bacillati</taxon>
        <taxon>Bacillota</taxon>
        <taxon>Clostridia</taxon>
        <taxon>Eubacteriales</taxon>
        <taxon>Symbiobacteriaceae</taxon>
        <taxon>Symbiobacterium</taxon>
    </lineage>
</organism>
<feature type="compositionally biased region" description="Basic residues" evidence="1">
    <location>
        <begin position="1"/>
        <end position="21"/>
    </location>
</feature>
<dbReference type="EMBL" id="AP006840">
    <property type="protein sequence ID" value="BAD39272.1"/>
    <property type="molecule type" value="Genomic_DNA"/>
</dbReference>
<evidence type="ECO:0000256" key="1">
    <source>
        <dbReference type="SAM" id="MobiDB-lite"/>
    </source>
</evidence>
<feature type="domain" description="Group II intron maturase-specific" evidence="2">
    <location>
        <begin position="7"/>
        <end position="79"/>
    </location>
</feature>
<dbReference type="STRING" id="292459.STH287"/>
<evidence type="ECO:0000313" key="4">
    <source>
        <dbReference type="Proteomes" id="UP000000417"/>
    </source>
</evidence>
<dbReference type="Proteomes" id="UP000000417">
    <property type="component" value="Chromosome"/>
</dbReference>
<evidence type="ECO:0000313" key="3">
    <source>
        <dbReference type="EMBL" id="BAD39272.1"/>
    </source>
</evidence>
<dbReference type="eggNOG" id="COG3344">
    <property type="taxonomic scope" value="Bacteria"/>
</dbReference>
<reference evidence="3 4" key="1">
    <citation type="journal article" date="2004" name="Nucleic Acids Res.">
        <title>Genome sequence of Symbiobacterium thermophilum, an uncultivable bacterium that depends on microbial commensalism.</title>
        <authorList>
            <person name="Ueda K."/>
            <person name="Yamashita A."/>
            <person name="Ishikawa J."/>
            <person name="Shimada M."/>
            <person name="Watsuji T."/>
            <person name="Morimura K."/>
            <person name="Ikeda H."/>
            <person name="Hattori M."/>
            <person name="Beppu T."/>
        </authorList>
    </citation>
    <scope>NUCLEOTIDE SEQUENCE [LARGE SCALE GENOMIC DNA]</scope>
    <source>
        <strain evidence="4">T / IAM 14863</strain>
    </source>
</reference>
<feature type="region of interest" description="Disordered" evidence="1">
    <location>
        <begin position="1"/>
        <end position="25"/>
    </location>
</feature>
<sequence length="88" mass="10810">MADKAHKRVKRELRRMTKRSRSQSMKERIQRINAYLRGWIGYYALSDADSVFKEIEGWLRHRLRACLWKQWKRPRTRLRELRALGLPE</sequence>
<accession>Q67SS1</accession>
<gene>
    <name evidence="3" type="ordered locus">STH287</name>
</gene>
<protein>
    <submittedName>
        <fullName evidence="3">Group II intron-encoding maturase variant</fullName>
    </submittedName>
</protein>
<dbReference type="Pfam" id="PF08388">
    <property type="entry name" value="GIIM"/>
    <property type="match status" value="1"/>
</dbReference>
<name>Q67SS1_SYMTH</name>
<dbReference type="KEGG" id="sth:STH287"/>
<dbReference type="InterPro" id="IPR013597">
    <property type="entry name" value="Mat_intron_G2"/>
</dbReference>
<evidence type="ECO:0000259" key="2">
    <source>
        <dbReference type="Pfam" id="PF08388"/>
    </source>
</evidence>